<evidence type="ECO:0000313" key="2">
    <source>
        <dbReference type="Proteomes" id="UP000499080"/>
    </source>
</evidence>
<dbReference type="AlphaFoldDB" id="A0A4Y2DCZ1"/>
<reference evidence="1 2" key="1">
    <citation type="journal article" date="2019" name="Sci. Rep.">
        <title>Orb-weaving spider Araneus ventricosus genome elucidates the spidroin gene catalogue.</title>
        <authorList>
            <person name="Kono N."/>
            <person name="Nakamura H."/>
            <person name="Ohtoshi R."/>
            <person name="Moran D.A.P."/>
            <person name="Shinohara A."/>
            <person name="Yoshida Y."/>
            <person name="Fujiwara M."/>
            <person name="Mori M."/>
            <person name="Tomita M."/>
            <person name="Arakawa K."/>
        </authorList>
    </citation>
    <scope>NUCLEOTIDE SEQUENCE [LARGE SCALE GENOMIC DNA]</scope>
</reference>
<organism evidence="1 2">
    <name type="scientific">Araneus ventricosus</name>
    <name type="common">Orbweaver spider</name>
    <name type="synonym">Epeira ventricosa</name>
    <dbReference type="NCBI Taxonomy" id="182803"/>
    <lineage>
        <taxon>Eukaryota</taxon>
        <taxon>Metazoa</taxon>
        <taxon>Ecdysozoa</taxon>
        <taxon>Arthropoda</taxon>
        <taxon>Chelicerata</taxon>
        <taxon>Arachnida</taxon>
        <taxon>Araneae</taxon>
        <taxon>Araneomorphae</taxon>
        <taxon>Entelegynae</taxon>
        <taxon>Araneoidea</taxon>
        <taxon>Araneidae</taxon>
        <taxon>Araneus</taxon>
    </lineage>
</organism>
<sequence>MTHVSEIHGIFRTHAAAWKISLTLSFCGEKAFRTLIRLKIHKEMSKGSTFGHAAGSPQPWKEACKRAVKFAGTETENGDTWEQHLFWKSALHMCDQQFPLAAPAGVCTSMLLRDFEFLSHA</sequence>
<protein>
    <submittedName>
        <fullName evidence="1">Uncharacterized protein</fullName>
    </submittedName>
</protein>
<evidence type="ECO:0000313" key="1">
    <source>
        <dbReference type="EMBL" id="GBM14119.1"/>
    </source>
</evidence>
<keyword evidence="2" id="KW-1185">Reference proteome</keyword>
<proteinExistence type="predicted"/>
<accession>A0A4Y2DCZ1</accession>
<dbReference type="Proteomes" id="UP000499080">
    <property type="component" value="Unassembled WGS sequence"/>
</dbReference>
<gene>
    <name evidence="1" type="ORF">AVEN_60954_1</name>
</gene>
<comment type="caution">
    <text evidence="1">The sequence shown here is derived from an EMBL/GenBank/DDBJ whole genome shotgun (WGS) entry which is preliminary data.</text>
</comment>
<dbReference type="EMBL" id="BGPR01000339">
    <property type="protein sequence ID" value="GBM14119.1"/>
    <property type="molecule type" value="Genomic_DNA"/>
</dbReference>
<name>A0A4Y2DCZ1_ARAVE</name>